<evidence type="ECO:0008006" key="3">
    <source>
        <dbReference type="Google" id="ProtNLM"/>
    </source>
</evidence>
<evidence type="ECO:0000313" key="1">
    <source>
        <dbReference type="EMBL" id="SFX40787.1"/>
    </source>
</evidence>
<reference evidence="1 2" key="1">
    <citation type="submission" date="2016-11" db="EMBL/GenBank/DDBJ databases">
        <authorList>
            <person name="Jaros S."/>
            <person name="Januszkiewicz K."/>
            <person name="Wedrychowicz H."/>
        </authorList>
    </citation>
    <scope>NUCLEOTIDE SEQUENCE [LARGE SCALE GENOMIC DNA]</scope>
    <source>
        <strain evidence="1 2">DSM 21637</strain>
    </source>
</reference>
<evidence type="ECO:0000313" key="2">
    <source>
        <dbReference type="Proteomes" id="UP000182350"/>
    </source>
</evidence>
<name>A0A1K1WUH8_9GAMM</name>
<dbReference type="Proteomes" id="UP000182350">
    <property type="component" value="Unassembled WGS sequence"/>
</dbReference>
<accession>A0A1K1WUH8</accession>
<protein>
    <recommendedName>
        <fullName evidence="3">DUF1365 domain-containing protein</fullName>
    </recommendedName>
</protein>
<dbReference type="EMBL" id="FPJW01000004">
    <property type="protein sequence ID" value="SFX40787.1"/>
    <property type="molecule type" value="Genomic_DNA"/>
</dbReference>
<dbReference type="AlphaFoldDB" id="A0A1K1WUH8"/>
<dbReference type="PANTHER" id="PTHR33973">
    <property type="entry name" value="OS07G0153300 PROTEIN"/>
    <property type="match status" value="1"/>
</dbReference>
<dbReference type="Pfam" id="PF07103">
    <property type="entry name" value="DUF1365"/>
    <property type="match status" value="1"/>
</dbReference>
<sequence length="258" mass="30198">MNRSGLSATQALTSRFYTGTLRHRRYYPVPHAFTYKVFMSWLNLDELELLPFTREGSRWRWAQFRRSDYLAPASLPLKQAVLNEVERQTGTRPQGEIFLLTNLRYGGICFNPISLYYCFDPKGQLQAVLGDVSNMPWLERTPYVALCETDQSRHQASFDKRMHVSPFNPMQQQYLWKFTTPGEQLVMHMDNIDPDGRVPFDSTLVLQRRDDLGLSMLRMLLRHPWMTLKAVAGIHFEALRLWLKKNPVYAHPAKMAKR</sequence>
<keyword evidence="2" id="KW-1185">Reference proteome</keyword>
<dbReference type="OrthoDB" id="9778801at2"/>
<dbReference type="PANTHER" id="PTHR33973:SF4">
    <property type="entry name" value="OS07G0153300 PROTEIN"/>
    <property type="match status" value="1"/>
</dbReference>
<dbReference type="STRING" id="1122209.SAMN02745752_01573"/>
<gene>
    <name evidence="1" type="ORF">SAMN02745752_01573</name>
</gene>
<proteinExistence type="predicted"/>
<organism evidence="1 2">
    <name type="scientific">Marinospirillum alkaliphilum DSM 21637</name>
    <dbReference type="NCBI Taxonomy" id="1122209"/>
    <lineage>
        <taxon>Bacteria</taxon>
        <taxon>Pseudomonadati</taxon>
        <taxon>Pseudomonadota</taxon>
        <taxon>Gammaproteobacteria</taxon>
        <taxon>Oceanospirillales</taxon>
        <taxon>Oceanospirillaceae</taxon>
        <taxon>Marinospirillum</taxon>
    </lineage>
</organism>
<dbReference type="InterPro" id="IPR010775">
    <property type="entry name" value="DUF1365"/>
</dbReference>
<dbReference type="RefSeq" id="WP_072325803.1">
    <property type="nucleotide sequence ID" value="NZ_FPJW01000004.1"/>
</dbReference>